<protein>
    <submittedName>
        <fullName evidence="1">Uncharacterized protein</fullName>
    </submittedName>
</protein>
<organism evidence="1 2">
    <name type="scientific">Cronobacter phage GY3</name>
    <dbReference type="NCBI Taxonomy" id="3075035"/>
    <lineage>
        <taxon>Viruses</taxon>
        <taxon>Duplodnaviria</taxon>
        <taxon>Heunggongvirae</taxon>
        <taxon>Uroviricota</taxon>
        <taxon>Caudoviricetes</taxon>
        <taxon>Autographivirales</taxon>
        <taxon>Autonotataviridae</taxon>
        <taxon>Melnykvirinae</taxon>
        <taxon>Cronosvirus</taxon>
        <taxon>Cronosvirus GY3</taxon>
    </lineage>
</organism>
<evidence type="ECO:0000313" key="2">
    <source>
        <dbReference type="Proteomes" id="UP001181945"/>
    </source>
</evidence>
<evidence type="ECO:0000313" key="1">
    <source>
        <dbReference type="EMBL" id="BET03777.1"/>
    </source>
</evidence>
<accession>A0AA48R2W8</accession>
<name>A0AA48R2W8_9CAUD</name>
<keyword evidence="2" id="KW-1185">Reference proteome</keyword>
<reference evidence="1 2" key="1">
    <citation type="submission" date="2023-09" db="EMBL/GenBank/DDBJ databases">
        <title>Analysis of Cronobacter sakazakii GY3 phage.</title>
        <authorList>
            <person name="Zhang L."/>
            <person name="Hui L."/>
            <person name="Soleimani-Delfan A."/>
        </authorList>
    </citation>
    <scope>NUCLEOTIDE SEQUENCE [LARGE SCALE GENOMIC DNA]</scope>
    <source>
        <strain evidence="1 2">GY3</strain>
    </source>
</reference>
<proteinExistence type="predicted"/>
<sequence>MVLVIEYHHVNQLVSRTVLAFHPYSLSLSELLYHRVPVRANVLIGSEVYALPASALTQTVASLVSFARERDFTARILFSTLILRWAAAYGYRLTCYRCSLLASVALTSGETYIVSIPQCLLLYIMLSLSVKRFVNSVTDHLNPCECGSRSLANKSGYLVTAPCCCQSFISAGYRLSLLSNKS</sequence>
<dbReference type="Proteomes" id="UP001181945">
    <property type="component" value="Segment"/>
</dbReference>
<dbReference type="EMBL" id="LC779549">
    <property type="protein sequence ID" value="BET03777.1"/>
    <property type="molecule type" value="Genomic_DNA"/>
</dbReference>